<dbReference type="Proteomes" id="UP000202511">
    <property type="component" value="Segment"/>
</dbReference>
<reference evidence="1 2" key="1">
    <citation type="journal article" date="2015" name="Parasitol. Res.">
        <title>Viruses in close associations with free-living amoebae.</title>
        <authorList>
            <person name="Scheid P."/>
        </authorList>
    </citation>
    <scope>NUCLEOTIDE SEQUENCE [LARGE SCALE GENOMIC DNA]</scope>
    <source>
        <strain evidence="1">KlaHel</strain>
    </source>
</reference>
<name>A0A0B5J953_9VIRU</name>
<accession>A0A0B5J953</accession>
<sequence>MLFLALLQPLAFFFFLTGAVLRQLPKKKSGLAPLHHAAHAQGPIATTNGRLPVLFLWTPTDKKKATQAFFLLNKGFFCRTAIMRSAAGMWRWLSGPPSRLLTEASHGSLFLSIRLSFLGSWCRQRNRPIGSNRRFGRRSM</sequence>
<protein>
    <submittedName>
        <fullName evidence="1">Uncharacterized protein</fullName>
    </submittedName>
</protein>
<evidence type="ECO:0000313" key="1">
    <source>
        <dbReference type="EMBL" id="AJF98505.1"/>
    </source>
</evidence>
<dbReference type="EMBL" id="KP136319">
    <property type="protein sequence ID" value="AJF98505.1"/>
    <property type="molecule type" value="Genomic_DNA"/>
</dbReference>
<evidence type="ECO:0000313" key="2">
    <source>
        <dbReference type="Proteomes" id="UP000202511"/>
    </source>
</evidence>
<proteinExistence type="predicted"/>
<dbReference type="GeneID" id="23463422"/>
<dbReference type="KEGG" id="vg:23463422"/>
<organism evidence="1 2">
    <name type="scientific">Pandoravirus inopinatum</name>
    <dbReference type="NCBI Taxonomy" id="1605721"/>
    <lineage>
        <taxon>Viruses</taxon>
        <taxon>Pandoravirus</taxon>
    </lineage>
</organism>
<dbReference type="RefSeq" id="YP_009120740.1">
    <property type="nucleotide sequence ID" value="NC_026440.1"/>
</dbReference>